<evidence type="ECO:0000256" key="4">
    <source>
        <dbReference type="ARBA" id="ARBA00018370"/>
    </source>
</evidence>
<dbReference type="PROSITE" id="PS50198">
    <property type="entry name" value="PPIC_PPIASE_2"/>
    <property type="match status" value="1"/>
</dbReference>
<protein>
    <recommendedName>
        <fullName evidence="4">Parvulin-like PPIase</fullName>
        <ecNumber evidence="3">5.2.1.8</ecNumber>
    </recommendedName>
    <alternativeName>
        <fullName evidence="6">Peptidyl-prolyl cis-trans isomerase plp</fullName>
    </alternativeName>
    <alternativeName>
        <fullName evidence="7">Rotamase plp</fullName>
    </alternativeName>
</protein>
<dbReference type="RefSeq" id="WP_340328084.1">
    <property type="nucleotide sequence ID" value="NZ_JAZHOF010000001.1"/>
</dbReference>
<keyword evidence="8 10" id="KW-0413">Isomerase</keyword>
<gene>
    <name evidence="10" type="ORF">V3328_02650</name>
</gene>
<dbReference type="EC" id="5.2.1.8" evidence="3"/>
<evidence type="ECO:0000313" key="10">
    <source>
        <dbReference type="EMBL" id="MEJ8570354.1"/>
    </source>
</evidence>
<evidence type="ECO:0000256" key="2">
    <source>
        <dbReference type="ARBA" id="ARBA00007656"/>
    </source>
</evidence>
<dbReference type="InterPro" id="IPR050245">
    <property type="entry name" value="PrsA_foldase"/>
</dbReference>
<dbReference type="InterPro" id="IPR000297">
    <property type="entry name" value="PPIase_PpiC"/>
</dbReference>
<evidence type="ECO:0000313" key="11">
    <source>
        <dbReference type="Proteomes" id="UP001378188"/>
    </source>
</evidence>
<proteinExistence type="inferred from homology"/>
<name>A0AAW9RLU3_9HYPH</name>
<keyword evidence="11" id="KW-1185">Reference proteome</keyword>
<evidence type="ECO:0000259" key="9">
    <source>
        <dbReference type="PROSITE" id="PS50198"/>
    </source>
</evidence>
<evidence type="ECO:0000256" key="6">
    <source>
        <dbReference type="ARBA" id="ARBA00030642"/>
    </source>
</evidence>
<dbReference type="Pfam" id="PF00639">
    <property type="entry name" value="Rotamase"/>
    <property type="match status" value="1"/>
</dbReference>
<evidence type="ECO:0000256" key="5">
    <source>
        <dbReference type="ARBA" id="ARBA00023110"/>
    </source>
</evidence>
<evidence type="ECO:0000256" key="3">
    <source>
        <dbReference type="ARBA" id="ARBA00013194"/>
    </source>
</evidence>
<comment type="similarity">
    <text evidence="2">Belongs to the PpiC/parvulin rotamase family.</text>
</comment>
<evidence type="ECO:0000256" key="1">
    <source>
        <dbReference type="ARBA" id="ARBA00000971"/>
    </source>
</evidence>
<dbReference type="PANTHER" id="PTHR47245:SF2">
    <property type="entry name" value="PEPTIDYL-PROLYL CIS-TRANS ISOMERASE HP_0175-RELATED"/>
    <property type="match status" value="1"/>
</dbReference>
<dbReference type="PANTHER" id="PTHR47245">
    <property type="entry name" value="PEPTIDYLPROLYL ISOMERASE"/>
    <property type="match status" value="1"/>
</dbReference>
<evidence type="ECO:0000256" key="8">
    <source>
        <dbReference type="PROSITE-ProRule" id="PRU00278"/>
    </source>
</evidence>
<sequence>MSNATPTRKPETEKRPEPVMMSACQSCGCGGASPRPAPPPSFSQVRVNGVEVAPEAIAREMQHHSAPDPESAWKEAARALAIRELLLQEAQRLDIDTDPQADEAGRVETEADAVITALLEEEVSPSVPGEEECRRFYETQPGKFRTPNLFEVSHILIEPESDNPEAWVEAEAHSRTIIVEIGDDPAAFAEAARELSACPSAHQDGSLGQVRRGELLPEVQNAIEALREGQTRSEPVRSRYGWHVLRLARRIEGHALPFDVVKDKIAEMLEARSWSIAAARYVAGLAERAQVEGIAIEAMVEPGAS</sequence>
<comment type="caution">
    <text evidence="10">The sequence shown here is derived from an EMBL/GenBank/DDBJ whole genome shotgun (WGS) entry which is preliminary data.</text>
</comment>
<dbReference type="Proteomes" id="UP001378188">
    <property type="component" value="Unassembled WGS sequence"/>
</dbReference>
<organism evidence="10 11">
    <name type="scientific">Microbaculum marinum</name>
    <dbReference type="NCBI Taxonomy" id="1764581"/>
    <lineage>
        <taxon>Bacteria</taxon>
        <taxon>Pseudomonadati</taxon>
        <taxon>Pseudomonadota</taxon>
        <taxon>Alphaproteobacteria</taxon>
        <taxon>Hyphomicrobiales</taxon>
        <taxon>Tepidamorphaceae</taxon>
        <taxon>Microbaculum</taxon>
    </lineage>
</organism>
<dbReference type="Gene3D" id="3.10.50.40">
    <property type="match status" value="1"/>
</dbReference>
<dbReference type="InterPro" id="IPR046357">
    <property type="entry name" value="PPIase_dom_sf"/>
</dbReference>
<dbReference type="SUPFAM" id="SSF54534">
    <property type="entry name" value="FKBP-like"/>
    <property type="match status" value="1"/>
</dbReference>
<dbReference type="InterPro" id="IPR027304">
    <property type="entry name" value="Trigger_fact/SurA_dom_sf"/>
</dbReference>
<dbReference type="AlphaFoldDB" id="A0AAW9RLU3"/>
<feature type="domain" description="PpiC" evidence="9">
    <location>
        <begin position="147"/>
        <end position="249"/>
    </location>
</feature>
<accession>A0AAW9RLU3</accession>
<reference evidence="10 11" key="1">
    <citation type="submission" date="2024-02" db="EMBL/GenBank/DDBJ databases">
        <title>Genome analysis and characterization of Microbaculum marinisediminis sp. nov., isolated from marine sediment.</title>
        <authorList>
            <person name="Du Z.-J."/>
            <person name="Ye Y.-Q."/>
            <person name="Zhang Z.-R."/>
            <person name="Yuan S.-M."/>
            <person name="Zhang X.-Y."/>
        </authorList>
    </citation>
    <scope>NUCLEOTIDE SEQUENCE [LARGE SCALE GENOMIC DNA]</scope>
    <source>
        <strain evidence="10 11">SDUM1044001</strain>
    </source>
</reference>
<comment type="catalytic activity">
    <reaction evidence="1">
        <text>[protein]-peptidylproline (omega=180) = [protein]-peptidylproline (omega=0)</text>
        <dbReference type="Rhea" id="RHEA:16237"/>
        <dbReference type="Rhea" id="RHEA-COMP:10747"/>
        <dbReference type="Rhea" id="RHEA-COMP:10748"/>
        <dbReference type="ChEBI" id="CHEBI:83833"/>
        <dbReference type="ChEBI" id="CHEBI:83834"/>
        <dbReference type="EC" id="5.2.1.8"/>
    </reaction>
</comment>
<evidence type="ECO:0000256" key="7">
    <source>
        <dbReference type="ARBA" id="ARBA00031484"/>
    </source>
</evidence>
<dbReference type="EMBL" id="JAZHOF010000001">
    <property type="protein sequence ID" value="MEJ8570354.1"/>
    <property type="molecule type" value="Genomic_DNA"/>
</dbReference>
<keyword evidence="5 8" id="KW-0697">Rotamase</keyword>
<dbReference type="GO" id="GO:0003755">
    <property type="term" value="F:peptidyl-prolyl cis-trans isomerase activity"/>
    <property type="evidence" value="ECO:0007669"/>
    <property type="project" value="UniProtKB-KW"/>
</dbReference>
<dbReference type="SUPFAM" id="SSF109998">
    <property type="entry name" value="Triger factor/SurA peptide-binding domain-like"/>
    <property type="match status" value="1"/>
</dbReference>